<keyword evidence="3" id="KW-0645">Protease</keyword>
<dbReference type="Gene3D" id="2.30.42.10">
    <property type="match status" value="1"/>
</dbReference>
<protein>
    <submittedName>
        <fullName evidence="3">Hypothetical serine protease</fullName>
    </submittedName>
</protein>
<proteinExistence type="predicted"/>
<dbReference type="HOGENOM" id="CLU_051142_0_0_9"/>
<dbReference type="EMBL" id="AP009389">
    <property type="protein sequence ID" value="BAF60924.1"/>
    <property type="molecule type" value="Genomic_DNA"/>
</dbReference>
<evidence type="ECO:0000256" key="1">
    <source>
        <dbReference type="SAM" id="Phobius"/>
    </source>
</evidence>
<dbReference type="STRING" id="370438.PTH_2743"/>
<accession>A5CYM1</accession>
<keyword evidence="3" id="KW-0378">Hydrolase</keyword>
<dbReference type="KEGG" id="pth:PTH_2743"/>
<dbReference type="Proteomes" id="UP000006556">
    <property type="component" value="Chromosome"/>
</dbReference>
<keyword evidence="4" id="KW-1185">Reference proteome</keyword>
<feature type="transmembrane region" description="Helical" evidence="1">
    <location>
        <begin position="15"/>
        <end position="40"/>
    </location>
</feature>
<feature type="transmembrane region" description="Helical" evidence="1">
    <location>
        <begin position="178"/>
        <end position="198"/>
    </location>
</feature>
<gene>
    <name evidence="3" type="ordered locus">PTH_2743</name>
</gene>
<dbReference type="eggNOG" id="COG0265">
    <property type="taxonomic scope" value="Bacteria"/>
</dbReference>
<sequence>MLPFLEAVPLILKSFFLAFVNLQFLLLFLVVMALIALQYGRMERIREDFFGVKTGLARADILSATGFGLLGGLAGSFLAVFTGLTVSGELYYLWAVAVLLMLINMRFLCFAYAGGVLAFSHLLLGFPAINVPQILALVAVLHMVESFLILVSGHLGAVPAYIKGAGGKVVGGFTLQKFWPIPIIVLAVITGVTVEGGVEMPDWWPLIRPGIPGDPRNLTYLLLPVVAGLGYGDVAIARSPAEKSRLSSLCLGAYSLLLLVLAVLADQSRAVAVAAALFSPLGHEAVIFAGRALELKGKPLYVPPEKGVRVLDVIPDSPAWRLGLRPGDVVLAFDGQELSGSADFYSRLKEAFLPLTVDYRSQATGTPRRGVMLPPAPGRPWGIVTVPEAEEDRYVELFTTGPLGRWLLQGLRKFMS</sequence>
<feature type="transmembrane region" description="Helical" evidence="1">
    <location>
        <begin position="90"/>
        <end position="109"/>
    </location>
</feature>
<dbReference type="Pfam" id="PF17820">
    <property type="entry name" value="PDZ_6"/>
    <property type="match status" value="1"/>
</dbReference>
<feature type="transmembrane region" description="Helical" evidence="1">
    <location>
        <begin position="218"/>
        <end position="236"/>
    </location>
</feature>
<dbReference type="GO" id="GO:0008233">
    <property type="term" value="F:peptidase activity"/>
    <property type="evidence" value="ECO:0007669"/>
    <property type="project" value="UniProtKB-KW"/>
</dbReference>
<feature type="transmembrane region" description="Helical" evidence="1">
    <location>
        <begin position="248"/>
        <end position="265"/>
    </location>
</feature>
<evidence type="ECO:0000259" key="2">
    <source>
        <dbReference type="PROSITE" id="PS50106"/>
    </source>
</evidence>
<feature type="transmembrane region" description="Helical" evidence="1">
    <location>
        <begin position="61"/>
        <end position="84"/>
    </location>
</feature>
<dbReference type="InterPro" id="IPR041489">
    <property type="entry name" value="PDZ_6"/>
</dbReference>
<dbReference type="AlphaFoldDB" id="A5CYM1"/>
<keyword evidence="1" id="KW-0812">Transmembrane</keyword>
<name>A5CYM1_PELTS</name>
<evidence type="ECO:0000313" key="3">
    <source>
        <dbReference type="EMBL" id="BAF60924.1"/>
    </source>
</evidence>
<dbReference type="InterPro" id="IPR001478">
    <property type="entry name" value="PDZ"/>
</dbReference>
<feature type="transmembrane region" description="Helical" evidence="1">
    <location>
        <begin position="116"/>
        <end position="141"/>
    </location>
</feature>
<dbReference type="InterPro" id="IPR036034">
    <property type="entry name" value="PDZ_sf"/>
</dbReference>
<dbReference type="SUPFAM" id="SSF50156">
    <property type="entry name" value="PDZ domain-like"/>
    <property type="match status" value="1"/>
</dbReference>
<keyword evidence="1" id="KW-0472">Membrane</keyword>
<feature type="domain" description="PDZ" evidence="2">
    <location>
        <begin position="305"/>
        <end position="340"/>
    </location>
</feature>
<keyword evidence="1" id="KW-1133">Transmembrane helix</keyword>
<feature type="transmembrane region" description="Helical" evidence="1">
    <location>
        <begin position="147"/>
        <end position="166"/>
    </location>
</feature>
<dbReference type="GO" id="GO:0006508">
    <property type="term" value="P:proteolysis"/>
    <property type="evidence" value="ECO:0007669"/>
    <property type="project" value="UniProtKB-KW"/>
</dbReference>
<dbReference type="PROSITE" id="PS50106">
    <property type="entry name" value="PDZ"/>
    <property type="match status" value="1"/>
</dbReference>
<dbReference type="SMART" id="SM00228">
    <property type="entry name" value="PDZ"/>
    <property type="match status" value="1"/>
</dbReference>
<reference evidence="4" key="1">
    <citation type="journal article" date="2008" name="Genome Res.">
        <title>The genome of Pelotomaculum thermopropionicum reveals niche-associated evolution in anaerobic microbiota.</title>
        <authorList>
            <person name="Kosaka T."/>
            <person name="Kato S."/>
            <person name="Shimoyama T."/>
            <person name="Ishii S."/>
            <person name="Abe T."/>
            <person name="Watanabe K."/>
        </authorList>
    </citation>
    <scope>NUCLEOTIDE SEQUENCE [LARGE SCALE GENOMIC DNA]</scope>
    <source>
        <strain evidence="4">DSM 13744 / JCM 10971 / SI</strain>
    </source>
</reference>
<organism evidence="3 4">
    <name type="scientific">Pelotomaculum thermopropionicum (strain DSM 13744 / JCM 10971 / SI)</name>
    <dbReference type="NCBI Taxonomy" id="370438"/>
    <lineage>
        <taxon>Bacteria</taxon>
        <taxon>Bacillati</taxon>
        <taxon>Bacillota</taxon>
        <taxon>Clostridia</taxon>
        <taxon>Eubacteriales</taxon>
        <taxon>Desulfotomaculaceae</taxon>
        <taxon>Pelotomaculum</taxon>
    </lineage>
</organism>
<evidence type="ECO:0000313" key="4">
    <source>
        <dbReference type="Proteomes" id="UP000006556"/>
    </source>
</evidence>